<proteinExistence type="predicted"/>
<name>A0A0B7A6U9_9EUPU</name>
<accession>A0A0B7A6U9</accession>
<dbReference type="AlphaFoldDB" id="A0A0B7A6U9"/>
<gene>
    <name evidence="1" type="primary">ORF101169</name>
</gene>
<reference evidence="1" key="1">
    <citation type="submission" date="2014-12" db="EMBL/GenBank/DDBJ databases">
        <title>Insight into the proteome of Arion vulgaris.</title>
        <authorList>
            <person name="Aradska J."/>
            <person name="Bulat T."/>
            <person name="Smidak R."/>
            <person name="Sarate P."/>
            <person name="Gangsoo J."/>
            <person name="Sialana F."/>
            <person name="Bilban M."/>
            <person name="Lubec G."/>
        </authorList>
    </citation>
    <scope>NUCLEOTIDE SEQUENCE</scope>
    <source>
        <tissue evidence="1">Skin</tissue>
    </source>
</reference>
<feature type="non-terminal residue" evidence="1">
    <location>
        <position position="69"/>
    </location>
</feature>
<evidence type="ECO:0000313" key="1">
    <source>
        <dbReference type="EMBL" id="CEK76709.1"/>
    </source>
</evidence>
<protein>
    <submittedName>
        <fullName evidence="1">Uncharacterized protein</fullName>
    </submittedName>
</protein>
<organism evidence="1">
    <name type="scientific">Arion vulgaris</name>
    <dbReference type="NCBI Taxonomy" id="1028688"/>
    <lineage>
        <taxon>Eukaryota</taxon>
        <taxon>Metazoa</taxon>
        <taxon>Spiralia</taxon>
        <taxon>Lophotrochozoa</taxon>
        <taxon>Mollusca</taxon>
        <taxon>Gastropoda</taxon>
        <taxon>Heterobranchia</taxon>
        <taxon>Euthyneura</taxon>
        <taxon>Panpulmonata</taxon>
        <taxon>Eupulmonata</taxon>
        <taxon>Stylommatophora</taxon>
        <taxon>Helicina</taxon>
        <taxon>Arionoidea</taxon>
        <taxon>Arionidae</taxon>
        <taxon>Arion</taxon>
    </lineage>
</organism>
<sequence>SGSFSPSGQTICKVCSYHAQIISLILNHLLIDLPLFLFAGLPPSIMVFSNTSCFDISKKRPCVVRARKG</sequence>
<feature type="non-terminal residue" evidence="1">
    <location>
        <position position="1"/>
    </location>
</feature>
<dbReference type="EMBL" id="HACG01029844">
    <property type="protein sequence ID" value="CEK76709.1"/>
    <property type="molecule type" value="Transcribed_RNA"/>
</dbReference>